<reference evidence="2 3" key="1">
    <citation type="submission" date="2023-01" db="EMBL/GenBank/DDBJ databases">
        <title>Analysis of 21 Apiospora genomes using comparative genomics revels a genus with tremendous synthesis potential of carbohydrate active enzymes and secondary metabolites.</title>
        <authorList>
            <person name="Sorensen T."/>
        </authorList>
    </citation>
    <scope>NUCLEOTIDE SEQUENCE [LARGE SCALE GENOMIC DNA]</scope>
    <source>
        <strain evidence="2 3">CBS 33761</strain>
    </source>
</reference>
<evidence type="ECO:0000256" key="1">
    <source>
        <dbReference type="SAM" id="MobiDB-lite"/>
    </source>
</evidence>
<feature type="region of interest" description="Disordered" evidence="1">
    <location>
        <begin position="226"/>
        <end position="251"/>
    </location>
</feature>
<organism evidence="2 3">
    <name type="scientific">Apiospora rasikravindrae</name>
    <dbReference type="NCBI Taxonomy" id="990691"/>
    <lineage>
        <taxon>Eukaryota</taxon>
        <taxon>Fungi</taxon>
        <taxon>Dikarya</taxon>
        <taxon>Ascomycota</taxon>
        <taxon>Pezizomycotina</taxon>
        <taxon>Sordariomycetes</taxon>
        <taxon>Xylariomycetidae</taxon>
        <taxon>Amphisphaeriales</taxon>
        <taxon>Apiosporaceae</taxon>
        <taxon>Apiospora</taxon>
    </lineage>
</organism>
<evidence type="ECO:0000313" key="3">
    <source>
        <dbReference type="Proteomes" id="UP001444661"/>
    </source>
</evidence>
<gene>
    <name evidence="2" type="ORF">PG993_008982</name>
</gene>
<name>A0ABR1SI48_9PEZI</name>
<evidence type="ECO:0000313" key="2">
    <source>
        <dbReference type="EMBL" id="KAK8033987.1"/>
    </source>
</evidence>
<protein>
    <submittedName>
        <fullName evidence="2">Uncharacterized protein</fullName>
    </submittedName>
</protein>
<dbReference type="Proteomes" id="UP001444661">
    <property type="component" value="Unassembled WGS sequence"/>
</dbReference>
<accession>A0ABR1SI48</accession>
<keyword evidence="3" id="KW-1185">Reference proteome</keyword>
<comment type="caution">
    <text evidence="2">The sequence shown here is derived from an EMBL/GenBank/DDBJ whole genome shotgun (WGS) entry which is preliminary data.</text>
</comment>
<feature type="compositionally biased region" description="Polar residues" evidence="1">
    <location>
        <begin position="237"/>
        <end position="251"/>
    </location>
</feature>
<sequence length="251" mass="27492">MPARRRRQVACLRCARRIVAGKQQVCEDGEGEQPQLHTAAARRPQFGRSADIWTGSSAKCTYCQGLKKGCQAATGTLRATIKTLMEESARQPRSKASQVLDTLLLSYFQVAASADLLLQRQFDEACLVVSKALQKEKEKRPCRPRSLPSLMPARTKEDREAEKMELLRRQTNALESMAQDLSVIREGLVPEPDKNSCPLSTNLLAEVTKIAEAYTTVHQEALVANATSESDIKSEGGSHQSASGSQPPVAN</sequence>
<dbReference type="EMBL" id="JAQQWK010000009">
    <property type="protein sequence ID" value="KAK8033987.1"/>
    <property type="molecule type" value="Genomic_DNA"/>
</dbReference>
<proteinExistence type="predicted"/>